<keyword evidence="3" id="KW-0539">Nucleus</keyword>
<dbReference type="Proteomes" id="UP001075354">
    <property type="component" value="Chromosome 3"/>
</dbReference>
<dbReference type="Pfam" id="PF06978">
    <property type="entry name" value="POP1_N"/>
    <property type="match status" value="2"/>
</dbReference>
<evidence type="ECO:0000259" key="7">
    <source>
        <dbReference type="Pfam" id="PF22770"/>
    </source>
</evidence>
<dbReference type="SUPFAM" id="SSF103025">
    <property type="entry name" value="Folate-binding domain"/>
    <property type="match status" value="1"/>
</dbReference>
<feature type="domain" description="Pop1 N-terminal" evidence="5">
    <location>
        <begin position="26"/>
        <end position="97"/>
    </location>
</feature>
<dbReference type="PANTHER" id="PTHR22731">
    <property type="entry name" value="RIBONUCLEASES P/MRP PROTEIN SUBUNIT POP1"/>
    <property type="match status" value="1"/>
</dbReference>
<dbReference type="Pfam" id="PF08170">
    <property type="entry name" value="POPLD"/>
    <property type="match status" value="1"/>
</dbReference>
<dbReference type="GO" id="GO:0000172">
    <property type="term" value="C:ribonuclease MRP complex"/>
    <property type="evidence" value="ECO:0007669"/>
    <property type="project" value="InterPro"/>
</dbReference>
<evidence type="ECO:0000313" key="9">
    <source>
        <dbReference type="Proteomes" id="UP001075354"/>
    </source>
</evidence>
<keyword evidence="9" id="KW-1185">Reference proteome</keyword>
<protein>
    <submittedName>
        <fullName evidence="8">Uncharacterized protein</fullName>
    </submittedName>
</protein>
<organism evidence="8 9">
    <name type="scientific">Megalurothrips usitatus</name>
    <name type="common">bean blossom thrips</name>
    <dbReference type="NCBI Taxonomy" id="439358"/>
    <lineage>
        <taxon>Eukaryota</taxon>
        <taxon>Metazoa</taxon>
        <taxon>Ecdysozoa</taxon>
        <taxon>Arthropoda</taxon>
        <taxon>Hexapoda</taxon>
        <taxon>Insecta</taxon>
        <taxon>Pterygota</taxon>
        <taxon>Neoptera</taxon>
        <taxon>Paraneoptera</taxon>
        <taxon>Thysanoptera</taxon>
        <taxon>Terebrantia</taxon>
        <taxon>Thripoidea</taxon>
        <taxon>Thripidae</taxon>
        <taxon>Megalurothrips</taxon>
    </lineage>
</organism>
<evidence type="ECO:0000256" key="3">
    <source>
        <dbReference type="ARBA" id="ARBA00023242"/>
    </source>
</evidence>
<dbReference type="EMBL" id="JAPTSV010000003">
    <property type="protein sequence ID" value="KAJ1529432.1"/>
    <property type="molecule type" value="Genomic_DNA"/>
</dbReference>
<dbReference type="InterPro" id="IPR039182">
    <property type="entry name" value="Pop1"/>
</dbReference>
<comment type="caution">
    <text evidence="8">The sequence shown here is derived from an EMBL/GenBank/DDBJ whole genome shotgun (WGS) entry which is preliminary data.</text>
</comment>
<gene>
    <name evidence="8" type="ORF">ONE63_006211</name>
</gene>
<proteinExistence type="predicted"/>
<dbReference type="GO" id="GO:0001682">
    <property type="term" value="P:tRNA 5'-leader removal"/>
    <property type="evidence" value="ECO:0007669"/>
    <property type="project" value="InterPro"/>
</dbReference>
<evidence type="ECO:0000259" key="6">
    <source>
        <dbReference type="Pfam" id="PF08170"/>
    </source>
</evidence>
<dbReference type="InterPro" id="IPR055079">
    <property type="entry name" value="POP1_C"/>
</dbReference>
<feature type="domain" description="POP1 C-terminal" evidence="7">
    <location>
        <begin position="725"/>
        <end position="927"/>
    </location>
</feature>
<dbReference type="InterPro" id="IPR012590">
    <property type="entry name" value="POPLD_dom"/>
</dbReference>
<dbReference type="Pfam" id="PF22770">
    <property type="entry name" value="POP1_C"/>
    <property type="match status" value="1"/>
</dbReference>
<dbReference type="PANTHER" id="PTHR22731:SF3">
    <property type="entry name" value="RIBONUCLEASES P_MRP PROTEIN SUBUNIT POP1"/>
    <property type="match status" value="1"/>
</dbReference>
<evidence type="ECO:0000256" key="2">
    <source>
        <dbReference type="ARBA" id="ARBA00022694"/>
    </source>
</evidence>
<evidence type="ECO:0000256" key="4">
    <source>
        <dbReference type="SAM" id="Coils"/>
    </source>
</evidence>
<comment type="subcellular location">
    <subcellularLocation>
        <location evidence="1">Nucleus</location>
    </subcellularLocation>
</comment>
<dbReference type="InterPro" id="IPR009723">
    <property type="entry name" value="Pop1_N"/>
</dbReference>
<name>A0AAV7XSN8_9NEOP</name>
<keyword evidence="4" id="KW-0175">Coiled coil</keyword>
<evidence type="ECO:0000256" key="1">
    <source>
        <dbReference type="ARBA" id="ARBA00004123"/>
    </source>
</evidence>
<keyword evidence="2" id="KW-0819">tRNA processing</keyword>
<evidence type="ECO:0000259" key="5">
    <source>
        <dbReference type="Pfam" id="PF06978"/>
    </source>
</evidence>
<sequence>MECNQRPSSSAGGGAEVPIEVDTLRFATARIQEIASITQTLDEEKKNTLLFQRLPRHMRRRAMSHNPKRMPRNQREAFKQQLLKSSKGSIVQQKKPSRKYRRRPVSLLDEYNRRQRSHVWLETHIWHAKRFHMTERWGYRLAHFPNDRSYRACYRAAANHCLMQDVSFLGCIELQGPLNVLLDGLSKHTSSCVGLTFGAQSLLDGSREGDTMFYECNQYPWQSIGSVSFFWKPNTLSTSSDIRSIWIWAHPAFYQHVVDALLATFQLGPVSNMKSEGCEDLGDVDKCTPKKKRKLQNGEAKNVEEVKLETRNVPFERTPKYRSSVGSVEMFLLKDTLNRFRLTGPLSQEVLKEALQLANNSKEKFLARQLDCDVISNKDSHSAPPELEIYDVKCLTDADDQGGESHISFWLENQKVSSPAELPPRMILCLTVKDPRLNIPDKRTKALPDRAEMKTSTICHLPPAPYSSPLWSASTRDDVTKGKLSSAEINALRSKFLVSGVLKLNEDVDACVEATAGSSLETSVNSKIPLLLVQRPGSQDPLTKRLGFGCGWDIIFPAGWAMPFWLAFNFRCARAAGLREASSHELERGLCEFLSPDTTAGMEEESRKGEELRDTHFRLPPDKRPNFIKLGVVCPFQCDWSNLIRDWALLPQELNGLLNNQELSKVNENAISYFVLRDASILSELNRTISDTLSTLQNKMSGQSNQKPSEAMVFNLPSFPNQEYSLLPVRVEALQKGLTDNMSLICIPSSDDVVNLVTSSLENVPVEPLHTDKNHEQRLNLRKEHKKLLLRLRKQRVRAKKKQEEENVESRNVKRNDVSVSPTKDLVVSHNKKMEELWLLDSSIPGSVRNSATRETAGFVTRGDFSFTEARGCGVGYISFLSLQKLLQVWLKHFPSGPSSCLKRWGLFVLVRSPNSFQYRLAKLSLILNRK</sequence>
<feature type="domain" description="Pop1 N-terminal" evidence="5">
    <location>
        <begin position="110"/>
        <end position="176"/>
    </location>
</feature>
<feature type="domain" description="POPLD" evidence="6">
    <location>
        <begin position="551"/>
        <end position="640"/>
    </location>
</feature>
<dbReference type="GO" id="GO:0005655">
    <property type="term" value="C:nucleolar ribonuclease P complex"/>
    <property type="evidence" value="ECO:0007669"/>
    <property type="project" value="InterPro"/>
</dbReference>
<dbReference type="AlphaFoldDB" id="A0AAV7XSN8"/>
<reference evidence="8" key="1">
    <citation type="submission" date="2022-12" db="EMBL/GenBank/DDBJ databases">
        <title>Chromosome-level genome assembly of the bean flower thrips Megalurothrips usitatus.</title>
        <authorList>
            <person name="Ma L."/>
            <person name="Liu Q."/>
            <person name="Li H."/>
            <person name="Cai W."/>
        </authorList>
    </citation>
    <scope>NUCLEOTIDE SEQUENCE</scope>
    <source>
        <strain evidence="8">Cailab_2022a</strain>
    </source>
</reference>
<dbReference type="EMBL" id="JAPTSV010000003">
    <property type="protein sequence ID" value="KAJ1529433.1"/>
    <property type="molecule type" value="Genomic_DNA"/>
</dbReference>
<feature type="coiled-coil region" evidence="4">
    <location>
        <begin position="782"/>
        <end position="809"/>
    </location>
</feature>
<accession>A0AAV7XSN8</accession>
<evidence type="ECO:0000313" key="8">
    <source>
        <dbReference type="EMBL" id="KAJ1529432.1"/>
    </source>
</evidence>